<keyword evidence="2" id="KW-1185">Reference proteome</keyword>
<sequence>MSDYNIINRHAKELHSKRAKLDEPTAIKYVEALKQCISGINKLDKINSIVVLAKCTDLFPQSDVIHNQLDSSLFATLFEIASSENVANETLRSILKIAISFLSGVIPVHGTANTFHSVILNAYNNYPLIENLSNKLTDLDLMISTGIVDFVSKLIYRCVETKKDEYFSLLLKNLTLSQFVSSFAILSPETNADLFRLGFSQSFLKSLKLARSNLKSLAIKPEIPFHAALLNDLISALGSAINEQDKLGDKADAFARAGFTNDPKAYIVEHFTILGVIELMGILGSPNMTFKKNYFEHIMLADDNCHFPISLFTIHIKEMMTDLDVNEHPGFKNFAYL</sequence>
<dbReference type="EMBL" id="BSXS01001280">
    <property type="protein sequence ID" value="GME75689.1"/>
    <property type="molecule type" value="Genomic_DNA"/>
</dbReference>
<organism evidence="1 2">
    <name type="scientific">Ambrosiozyma monospora</name>
    <name type="common">Yeast</name>
    <name type="synonym">Endomycopsis monosporus</name>
    <dbReference type="NCBI Taxonomy" id="43982"/>
    <lineage>
        <taxon>Eukaryota</taxon>
        <taxon>Fungi</taxon>
        <taxon>Dikarya</taxon>
        <taxon>Ascomycota</taxon>
        <taxon>Saccharomycotina</taxon>
        <taxon>Pichiomycetes</taxon>
        <taxon>Pichiales</taxon>
        <taxon>Pichiaceae</taxon>
        <taxon>Ambrosiozyma</taxon>
    </lineage>
</organism>
<protein>
    <submittedName>
        <fullName evidence="1">Unnamed protein product</fullName>
    </submittedName>
</protein>
<accession>A0ACB5SX03</accession>
<evidence type="ECO:0000313" key="1">
    <source>
        <dbReference type="EMBL" id="GME75689.1"/>
    </source>
</evidence>
<reference evidence="1" key="1">
    <citation type="submission" date="2023-04" db="EMBL/GenBank/DDBJ databases">
        <title>Ambrosiozyma monospora NBRC 10751.</title>
        <authorList>
            <person name="Ichikawa N."/>
            <person name="Sato H."/>
            <person name="Tonouchi N."/>
        </authorList>
    </citation>
    <scope>NUCLEOTIDE SEQUENCE</scope>
    <source>
        <strain evidence="1">NBRC 10751</strain>
    </source>
</reference>
<proteinExistence type="predicted"/>
<evidence type="ECO:0000313" key="2">
    <source>
        <dbReference type="Proteomes" id="UP001165064"/>
    </source>
</evidence>
<comment type="caution">
    <text evidence="1">The sequence shown here is derived from an EMBL/GenBank/DDBJ whole genome shotgun (WGS) entry which is preliminary data.</text>
</comment>
<dbReference type="Proteomes" id="UP001165064">
    <property type="component" value="Unassembled WGS sequence"/>
</dbReference>
<name>A0ACB5SX03_AMBMO</name>
<gene>
    <name evidence="1" type="ORF">Amon02_000227100</name>
</gene>